<dbReference type="PRINTS" id="PR00359">
    <property type="entry name" value="BP450"/>
</dbReference>
<dbReference type="GO" id="GO:0020037">
    <property type="term" value="F:heme binding"/>
    <property type="evidence" value="ECO:0007669"/>
    <property type="project" value="InterPro"/>
</dbReference>
<dbReference type="Gene3D" id="1.10.630.10">
    <property type="entry name" value="Cytochrome P450"/>
    <property type="match status" value="1"/>
</dbReference>
<dbReference type="GO" id="GO:0016705">
    <property type="term" value="F:oxidoreductase activity, acting on paired donors, with incorporation or reduction of molecular oxygen"/>
    <property type="evidence" value="ECO:0007669"/>
    <property type="project" value="InterPro"/>
</dbReference>
<dbReference type="GO" id="GO:0005506">
    <property type="term" value="F:iron ion binding"/>
    <property type="evidence" value="ECO:0007669"/>
    <property type="project" value="InterPro"/>
</dbReference>
<dbReference type="InterPro" id="IPR036396">
    <property type="entry name" value="Cyt_P450_sf"/>
</dbReference>
<dbReference type="SUPFAM" id="SSF48264">
    <property type="entry name" value="Cytochrome P450"/>
    <property type="match status" value="1"/>
</dbReference>
<dbReference type="EMBL" id="CAEZXK010000013">
    <property type="protein sequence ID" value="CAB4686292.1"/>
    <property type="molecule type" value="Genomic_DNA"/>
</dbReference>
<name>A0A6J6NJ59_9ZZZZ</name>
<dbReference type="PANTHER" id="PTHR46696:SF6">
    <property type="entry name" value="P450, PUTATIVE (EUROFUNG)-RELATED"/>
    <property type="match status" value="1"/>
</dbReference>
<accession>A0A6J6NJ59</accession>
<dbReference type="PANTHER" id="PTHR46696">
    <property type="entry name" value="P450, PUTATIVE (EUROFUNG)-RELATED"/>
    <property type="match status" value="1"/>
</dbReference>
<protein>
    <submittedName>
        <fullName evidence="2">Unannotated protein</fullName>
    </submittedName>
</protein>
<organism evidence="2">
    <name type="scientific">freshwater metagenome</name>
    <dbReference type="NCBI Taxonomy" id="449393"/>
    <lineage>
        <taxon>unclassified sequences</taxon>
        <taxon>metagenomes</taxon>
        <taxon>ecological metagenomes</taxon>
    </lineage>
</organism>
<dbReference type="GO" id="GO:0004497">
    <property type="term" value="F:monooxygenase activity"/>
    <property type="evidence" value="ECO:0007669"/>
    <property type="project" value="InterPro"/>
</dbReference>
<dbReference type="PROSITE" id="PS00086">
    <property type="entry name" value="CYTOCHROME_P450"/>
    <property type="match status" value="1"/>
</dbReference>
<proteinExistence type="inferred from homology"/>
<reference evidence="2" key="1">
    <citation type="submission" date="2020-05" db="EMBL/GenBank/DDBJ databases">
        <authorList>
            <person name="Chiriac C."/>
            <person name="Salcher M."/>
            <person name="Ghai R."/>
            <person name="Kavagutti S V."/>
        </authorList>
    </citation>
    <scope>NUCLEOTIDE SEQUENCE</scope>
</reference>
<dbReference type="InterPro" id="IPR017972">
    <property type="entry name" value="Cyt_P450_CS"/>
</dbReference>
<dbReference type="InterPro" id="IPR002397">
    <property type="entry name" value="Cyt_P450_B"/>
</dbReference>
<evidence type="ECO:0000313" key="2">
    <source>
        <dbReference type="EMBL" id="CAB4686292.1"/>
    </source>
</evidence>
<dbReference type="InterPro" id="IPR001128">
    <property type="entry name" value="Cyt_P450"/>
</dbReference>
<dbReference type="Pfam" id="PF00067">
    <property type="entry name" value="p450"/>
    <property type="match status" value="1"/>
</dbReference>
<comment type="similarity">
    <text evidence="1">Belongs to the cytochrome P450 family.</text>
</comment>
<dbReference type="AlphaFoldDB" id="A0A6J6NJ59"/>
<sequence>MERKEIRGYDAVRNAAKDFDTYSSDLLGDRDVRSYRQLPLEADPPRHTSFRSAVQPLFLSAAIEPKVPQFEALAKKLIAELNARGSGDIASEISLPFVIGCLAIIYDRPQDYEEWLSWGPDVWTADSHSSGASEHIRDGKTLQAYLDRVFDAAQANLVTDPDKQDVWDVVSQLKVDGGPITRYEMQGIANVLLAGGRDTVIKLLTGLTWHLVGNDDDREFLKSNQDWFNRTIAEMVRFLSPLPKMERVLEADKTASDADRDASKYVLLSFVSANHDKSIWSDADRFDMHRERKPHLAFGFGRHSCMGMNITEHEAGAFLRVLLNDWPNWIFDGEPEIEWASAQAADGSEIKFIDRFKSLKVTTS</sequence>
<evidence type="ECO:0000256" key="1">
    <source>
        <dbReference type="ARBA" id="ARBA00010617"/>
    </source>
</evidence>
<gene>
    <name evidence="2" type="ORF">UFOPK2370_00656</name>
</gene>